<keyword evidence="2 5" id="KW-0479">Metal-binding</keyword>
<dbReference type="EC" id="1.8.5.-" evidence="5"/>
<comment type="cofactor">
    <cofactor evidence="5">
        <name>Mo-molybdopterin</name>
        <dbReference type="ChEBI" id="CHEBI:71302"/>
    </cofactor>
    <text evidence="5">Binds 1 Mo-molybdopterin (Mo-MPT) cofactor per subunit.</text>
</comment>
<proteinExistence type="inferred from homology"/>
<dbReference type="GO" id="GO:0030091">
    <property type="term" value="P:protein repair"/>
    <property type="evidence" value="ECO:0007669"/>
    <property type="project" value="UniProtKB-UniRule"/>
</dbReference>
<dbReference type="GO" id="GO:0016672">
    <property type="term" value="F:oxidoreductase activity, acting on a sulfur group of donors, quinone or similar compound as acceptor"/>
    <property type="evidence" value="ECO:0007669"/>
    <property type="project" value="UniProtKB-UniRule"/>
</dbReference>
<protein>
    <recommendedName>
        <fullName evidence="5">Protein-methionine-sulfoxide reductase catalytic subunit MsrP</fullName>
        <ecNumber evidence="5">1.8.5.-</ecNumber>
    </recommendedName>
</protein>
<evidence type="ECO:0000256" key="1">
    <source>
        <dbReference type="ARBA" id="ARBA00022505"/>
    </source>
</evidence>
<feature type="binding site" evidence="5">
    <location>
        <position position="143"/>
    </location>
    <ligand>
        <name>Mo-molybdopterin</name>
        <dbReference type="ChEBI" id="CHEBI:71302"/>
    </ligand>
    <ligandPart>
        <name>Mo</name>
        <dbReference type="ChEBI" id="CHEBI:28685"/>
    </ligandPart>
</feature>
<dbReference type="AlphaFoldDB" id="A0A5M6INT6"/>
<feature type="binding site" evidence="5">
    <location>
        <position position="231"/>
    </location>
    <ligand>
        <name>Mo-molybdopterin</name>
        <dbReference type="ChEBI" id="CHEBI:71302"/>
    </ligand>
</feature>
<keyword evidence="8" id="KW-1185">Reference proteome</keyword>
<feature type="binding site" evidence="5">
    <location>
        <position position="86"/>
    </location>
    <ligand>
        <name>Mo-molybdopterin</name>
        <dbReference type="ChEBI" id="CHEBI:71302"/>
    </ligand>
</feature>
<feature type="binding site" evidence="5">
    <location>
        <begin position="89"/>
        <end position="90"/>
    </location>
    <ligand>
        <name>Mo-molybdopterin</name>
        <dbReference type="ChEBI" id="CHEBI:71302"/>
    </ligand>
</feature>
<comment type="catalytic activity">
    <reaction evidence="5">
        <text>L-methionyl-[protein] + a quinone + H2O = L-methionyl-(S)-S-oxide-[protein] + a quinol</text>
        <dbReference type="Rhea" id="RHEA:51292"/>
        <dbReference type="Rhea" id="RHEA-COMP:12313"/>
        <dbReference type="Rhea" id="RHEA-COMP:12315"/>
        <dbReference type="ChEBI" id="CHEBI:15377"/>
        <dbReference type="ChEBI" id="CHEBI:16044"/>
        <dbReference type="ChEBI" id="CHEBI:24646"/>
        <dbReference type="ChEBI" id="CHEBI:44120"/>
        <dbReference type="ChEBI" id="CHEBI:132124"/>
    </reaction>
</comment>
<dbReference type="PANTHER" id="PTHR43032:SF3">
    <property type="entry name" value="PROTEIN-METHIONINE-SULFOXIDE REDUCTASE CATALYTIC SUBUNIT MSRP"/>
    <property type="match status" value="1"/>
</dbReference>
<evidence type="ECO:0000313" key="8">
    <source>
        <dbReference type="Proteomes" id="UP000325255"/>
    </source>
</evidence>
<dbReference type="RefSeq" id="WP_150043000.1">
    <property type="nucleotide sequence ID" value="NZ_OW485601.1"/>
</dbReference>
<dbReference type="Pfam" id="PF00174">
    <property type="entry name" value="Oxidored_molyb"/>
    <property type="match status" value="1"/>
</dbReference>
<reference evidence="7 8" key="1">
    <citation type="submission" date="2019-09" db="EMBL/GenBank/DDBJ databases">
        <title>Genome sequence of Rhodovastum atsumiense, a diverse member of the Acetobacteraceae family of non-sulfur purple photosynthetic bacteria.</title>
        <authorList>
            <person name="Meyer T."/>
            <person name="Kyndt J."/>
        </authorList>
    </citation>
    <scope>NUCLEOTIDE SEQUENCE [LARGE SCALE GENOMIC DNA]</scope>
    <source>
        <strain evidence="7 8">DSM 21279</strain>
    </source>
</reference>
<comment type="subunit">
    <text evidence="5">Heterodimer of a catalytic subunit (MsrP) and a heme-binding subunit (MsrQ).</text>
</comment>
<dbReference type="GO" id="GO:0046872">
    <property type="term" value="F:metal ion binding"/>
    <property type="evidence" value="ECO:0007669"/>
    <property type="project" value="UniProtKB-KW"/>
</dbReference>
<comment type="catalytic activity">
    <reaction evidence="5">
        <text>L-methionyl-[protein] + a quinone + H2O = L-methionyl-(R)-S-oxide-[protein] + a quinol</text>
        <dbReference type="Rhea" id="RHEA:51296"/>
        <dbReference type="Rhea" id="RHEA-COMP:12313"/>
        <dbReference type="Rhea" id="RHEA-COMP:12314"/>
        <dbReference type="ChEBI" id="CHEBI:15377"/>
        <dbReference type="ChEBI" id="CHEBI:16044"/>
        <dbReference type="ChEBI" id="CHEBI:24646"/>
        <dbReference type="ChEBI" id="CHEBI:45764"/>
        <dbReference type="ChEBI" id="CHEBI:132124"/>
    </reaction>
</comment>
<dbReference type="InterPro" id="IPR036374">
    <property type="entry name" value="OxRdtase_Mopterin-bd_sf"/>
</dbReference>
<dbReference type="EMBL" id="VWPK01000041">
    <property type="protein sequence ID" value="KAA5609933.1"/>
    <property type="molecule type" value="Genomic_DNA"/>
</dbReference>
<dbReference type="Proteomes" id="UP000325255">
    <property type="component" value="Unassembled WGS sequence"/>
</dbReference>
<dbReference type="SUPFAM" id="SSF56524">
    <property type="entry name" value="Oxidoreductase molybdopterin-binding domain"/>
    <property type="match status" value="1"/>
</dbReference>
<evidence type="ECO:0000256" key="4">
    <source>
        <dbReference type="ARBA" id="ARBA00023002"/>
    </source>
</evidence>
<dbReference type="GO" id="GO:0043546">
    <property type="term" value="F:molybdopterin cofactor binding"/>
    <property type="evidence" value="ECO:0007669"/>
    <property type="project" value="UniProtKB-UniRule"/>
</dbReference>
<dbReference type="InterPro" id="IPR022867">
    <property type="entry name" value="MsrP"/>
</dbReference>
<comment type="caution">
    <text evidence="7">The sequence shown here is derived from an EMBL/GenBank/DDBJ whole genome shotgun (WGS) entry which is preliminary data.</text>
</comment>
<comment type="function">
    <text evidence="5">Part of the MsrPQ system that repairs oxidized periplasmic proteins containing methionine sulfoxide residues (Met-O), using respiratory chain electrons. Thus protects these proteins from oxidative-stress damage caused by reactive species of oxygen and chlorine generated by the host defense mechanisms. MsrPQ is essential for the maintenance of envelope integrity under bleach stress, rescuing a wide series of structurally unrelated periplasmic proteins from methionine oxidation. The catalytic subunit MsrP is non-stereospecific, being able to reduce both (R-) and (S-) diastereoisomers of methionine sulfoxide.</text>
</comment>
<evidence type="ECO:0000256" key="3">
    <source>
        <dbReference type="ARBA" id="ARBA00022729"/>
    </source>
</evidence>
<feature type="binding site" evidence="5">
    <location>
        <position position="178"/>
    </location>
    <ligand>
        <name>Mo-molybdopterin</name>
        <dbReference type="ChEBI" id="CHEBI:71302"/>
    </ligand>
</feature>
<feature type="binding site" evidence="5">
    <location>
        <begin position="242"/>
        <end position="244"/>
    </location>
    <ligand>
        <name>Mo-molybdopterin</name>
        <dbReference type="ChEBI" id="CHEBI:71302"/>
    </ligand>
</feature>
<evidence type="ECO:0000313" key="7">
    <source>
        <dbReference type="EMBL" id="KAA5609933.1"/>
    </source>
</evidence>
<dbReference type="PANTHER" id="PTHR43032">
    <property type="entry name" value="PROTEIN-METHIONINE-SULFOXIDE REDUCTASE"/>
    <property type="match status" value="1"/>
</dbReference>
<keyword evidence="4 5" id="KW-0560">Oxidoreductase</keyword>
<organism evidence="7 8">
    <name type="scientific">Rhodovastum atsumiense</name>
    <dbReference type="NCBI Taxonomy" id="504468"/>
    <lineage>
        <taxon>Bacteria</taxon>
        <taxon>Pseudomonadati</taxon>
        <taxon>Pseudomonadota</taxon>
        <taxon>Alphaproteobacteria</taxon>
        <taxon>Acetobacterales</taxon>
        <taxon>Acetobacteraceae</taxon>
        <taxon>Rhodovastum</taxon>
    </lineage>
</organism>
<dbReference type="OrthoDB" id="9795587at2"/>
<dbReference type="NCBIfam" id="NF003767">
    <property type="entry name" value="PRK05363.1"/>
    <property type="match status" value="1"/>
</dbReference>
<evidence type="ECO:0000256" key="2">
    <source>
        <dbReference type="ARBA" id="ARBA00022723"/>
    </source>
</evidence>
<sequence>MLIRSRRGWEIPETQVTPEAIVTRRRALLGTAGLAAATIATPAQAGWGLFGGSAPPPPRKPLVAPANPAYQGGRPLTPEADATSYNNFYEFGGSKSVARAAQALPAEPWTIELAGLVARPRKLALEDLLKQVSLQERVYRHRCVEAWAMTVPWVGFPLAELVKLAEPRPEAQYLVFTSLADPATMPGLRQSWYPWPYTEGCTLAEATNDLAFLAVGMYGKVIPPQNGAPVRLTLPWKYGFKSAKSIVRVEFTTRRPVSFWERLQDSEYGFWANVNPDVAHPRWSQARERLLGTDEMVPTRIWNGYGEFVAGLYTNLENERLFV</sequence>
<accession>A0A5M6INT6</accession>
<dbReference type="InterPro" id="IPR000572">
    <property type="entry name" value="OxRdtase_Mopterin-bd_dom"/>
</dbReference>
<name>A0A5M6INT6_9PROT</name>
<keyword evidence="3 5" id="KW-0732">Signal</keyword>
<feature type="domain" description="Oxidoreductase molybdopterin-binding" evidence="6">
    <location>
        <begin position="106"/>
        <end position="260"/>
    </location>
</feature>
<feature type="binding site" evidence="5">
    <location>
        <position position="226"/>
    </location>
    <ligand>
        <name>Mo-molybdopterin</name>
        <dbReference type="ChEBI" id="CHEBI:71302"/>
    </ligand>
</feature>
<evidence type="ECO:0000256" key="5">
    <source>
        <dbReference type="HAMAP-Rule" id="MF_01206"/>
    </source>
</evidence>
<dbReference type="Gene3D" id="3.90.420.10">
    <property type="entry name" value="Oxidoreductase, molybdopterin-binding domain"/>
    <property type="match status" value="1"/>
</dbReference>
<comment type="similarity">
    <text evidence="5">Belongs to the MsrP family.</text>
</comment>
<keyword evidence="1 5" id="KW-0500">Molybdenum</keyword>
<dbReference type="HAMAP" id="MF_01206">
    <property type="entry name" value="MsrP"/>
    <property type="match status" value="1"/>
</dbReference>
<evidence type="ECO:0000259" key="6">
    <source>
        <dbReference type="Pfam" id="PF00174"/>
    </source>
</evidence>
<gene>
    <name evidence="5 7" type="primary">msrP</name>
    <name evidence="7" type="ORF">F1189_21820</name>
</gene>